<feature type="transmembrane region" description="Helical" evidence="6">
    <location>
        <begin position="184"/>
        <end position="201"/>
    </location>
</feature>
<dbReference type="GO" id="GO:0008195">
    <property type="term" value="F:phosphatidate phosphatase activity"/>
    <property type="evidence" value="ECO:0007669"/>
    <property type="project" value="TreeGrafter"/>
</dbReference>
<dbReference type="CDD" id="cd03384">
    <property type="entry name" value="PAP2_wunen"/>
    <property type="match status" value="1"/>
</dbReference>
<keyword evidence="9" id="KW-1185">Reference proteome</keyword>
<dbReference type="SUPFAM" id="SSF48317">
    <property type="entry name" value="Acid phosphatase/Vanadium-dependent haloperoxidase"/>
    <property type="match status" value="1"/>
</dbReference>
<evidence type="ECO:0000256" key="2">
    <source>
        <dbReference type="ARBA" id="ARBA00008816"/>
    </source>
</evidence>
<feature type="domain" description="Phosphatidic acid phosphatase type 2/haloperoxidase" evidence="7">
    <location>
        <begin position="78"/>
        <end position="226"/>
    </location>
</feature>
<dbReference type="EMBL" id="CAXKWB010000421">
    <property type="protein sequence ID" value="CAL4060817.1"/>
    <property type="molecule type" value="Genomic_DNA"/>
</dbReference>
<evidence type="ECO:0000313" key="8">
    <source>
        <dbReference type="EMBL" id="CAL4060817.1"/>
    </source>
</evidence>
<organism evidence="8 9">
    <name type="scientific">Meganyctiphanes norvegica</name>
    <name type="common">Northern krill</name>
    <name type="synonym">Thysanopoda norvegica</name>
    <dbReference type="NCBI Taxonomy" id="48144"/>
    <lineage>
        <taxon>Eukaryota</taxon>
        <taxon>Metazoa</taxon>
        <taxon>Ecdysozoa</taxon>
        <taxon>Arthropoda</taxon>
        <taxon>Crustacea</taxon>
        <taxon>Multicrustacea</taxon>
        <taxon>Malacostraca</taxon>
        <taxon>Eumalacostraca</taxon>
        <taxon>Eucarida</taxon>
        <taxon>Euphausiacea</taxon>
        <taxon>Euphausiidae</taxon>
        <taxon>Meganyctiphanes</taxon>
    </lineage>
</organism>
<dbReference type="GO" id="GO:0046839">
    <property type="term" value="P:phospholipid dephosphorylation"/>
    <property type="evidence" value="ECO:0007669"/>
    <property type="project" value="TreeGrafter"/>
</dbReference>
<evidence type="ECO:0000313" key="9">
    <source>
        <dbReference type="Proteomes" id="UP001497623"/>
    </source>
</evidence>
<gene>
    <name evidence="8" type="ORF">MNOR_LOCUS1572</name>
</gene>
<accession>A0AAV2PKE7</accession>
<evidence type="ECO:0000256" key="1">
    <source>
        <dbReference type="ARBA" id="ARBA00004141"/>
    </source>
</evidence>
<comment type="subcellular location">
    <subcellularLocation>
        <location evidence="1">Membrane</location>
        <topology evidence="1">Multi-pass membrane protein</topology>
    </subcellularLocation>
</comment>
<dbReference type="InterPro" id="IPR036938">
    <property type="entry name" value="PAP2/HPO_sf"/>
</dbReference>
<dbReference type="PANTHER" id="PTHR10165">
    <property type="entry name" value="LIPID PHOSPHATE PHOSPHATASE"/>
    <property type="match status" value="1"/>
</dbReference>
<keyword evidence="4 6" id="KW-1133">Transmembrane helix</keyword>
<feature type="non-terminal residue" evidence="8">
    <location>
        <position position="267"/>
    </location>
</feature>
<feature type="transmembrane region" description="Helical" evidence="6">
    <location>
        <begin position="157"/>
        <end position="175"/>
    </location>
</feature>
<evidence type="ECO:0000256" key="5">
    <source>
        <dbReference type="ARBA" id="ARBA00023136"/>
    </source>
</evidence>
<feature type="transmembrane region" description="Helical" evidence="6">
    <location>
        <begin position="31"/>
        <end position="50"/>
    </location>
</feature>
<keyword evidence="3 6" id="KW-0812">Transmembrane</keyword>
<dbReference type="GO" id="GO:0007165">
    <property type="term" value="P:signal transduction"/>
    <property type="evidence" value="ECO:0007669"/>
    <property type="project" value="TreeGrafter"/>
</dbReference>
<dbReference type="InterPro" id="IPR000326">
    <property type="entry name" value="PAP2/HPO"/>
</dbReference>
<proteinExistence type="inferred from homology"/>
<dbReference type="InterPro" id="IPR043216">
    <property type="entry name" value="PAP-like"/>
</dbReference>
<evidence type="ECO:0000256" key="6">
    <source>
        <dbReference type="SAM" id="Phobius"/>
    </source>
</evidence>
<feature type="transmembrane region" description="Helical" evidence="6">
    <location>
        <begin position="71"/>
        <end position="96"/>
    </location>
</feature>
<name>A0AAV2PKE7_MEGNR</name>
<dbReference type="GO" id="GO:0006644">
    <property type="term" value="P:phospholipid metabolic process"/>
    <property type="evidence" value="ECO:0007669"/>
    <property type="project" value="InterPro"/>
</dbReference>
<sequence length="267" mass="30917">MILDLVTKRGFFCDDSSIQFPYKPSTVSSRVLVSICFYAPLLIYSVLEWWRLRSRRKPKYLTICGRKFHPLLRYIPCTLFVYYFGYYCNLGLTYLMKLSIGRPRPHFIDVCQPDWSMINCSTPEGHPAYVDPIPCNGTDETAINQARLSFPSGHASISAYAMVYFIMYLQAQFYIRRIRCIKPLLQLICIVVALFISLTRIQDFKHHSTDVMAGLFLGTFVAVLVVTFVSDIIIIEEPMRMPKIEESVIDEDEKSNLYERIPIDDVD</sequence>
<reference evidence="8 9" key="1">
    <citation type="submission" date="2024-05" db="EMBL/GenBank/DDBJ databases">
        <authorList>
            <person name="Wallberg A."/>
        </authorList>
    </citation>
    <scope>NUCLEOTIDE SEQUENCE [LARGE SCALE GENOMIC DNA]</scope>
</reference>
<dbReference type="SMART" id="SM00014">
    <property type="entry name" value="acidPPc"/>
    <property type="match status" value="1"/>
</dbReference>
<comment type="similarity">
    <text evidence="2">Belongs to the PA-phosphatase related phosphoesterase family.</text>
</comment>
<dbReference type="GO" id="GO:0005886">
    <property type="term" value="C:plasma membrane"/>
    <property type="evidence" value="ECO:0007669"/>
    <property type="project" value="TreeGrafter"/>
</dbReference>
<evidence type="ECO:0000256" key="3">
    <source>
        <dbReference type="ARBA" id="ARBA00022692"/>
    </source>
</evidence>
<evidence type="ECO:0000256" key="4">
    <source>
        <dbReference type="ARBA" id="ARBA00022989"/>
    </source>
</evidence>
<dbReference type="AlphaFoldDB" id="A0AAV2PKE7"/>
<dbReference type="Pfam" id="PF01569">
    <property type="entry name" value="PAP2"/>
    <property type="match status" value="1"/>
</dbReference>
<keyword evidence="5 6" id="KW-0472">Membrane</keyword>
<dbReference type="PANTHER" id="PTHR10165:SF103">
    <property type="entry name" value="PHOSPHOLIPID PHOSPHATASE HOMOLOG 1.2 HOMOLOG"/>
    <property type="match status" value="1"/>
</dbReference>
<dbReference type="Gene3D" id="1.20.144.10">
    <property type="entry name" value="Phosphatidic acid phosphatase type 2/haloperoxidase"/>
    <property type="match status" value="1"/>
</dbReference>
<evidence type="ECO:0000259" key="7">
    <source>
        <dbReference type="SMART" id="SM00014"/>
    </source>
</evidence>
<dbReference type="Proteomes" id="UP001497623">
    <property type="component" value="Unassembled WGS sequence"/>
</dbReference>
<feature type="transmembrane region" description="Helical" evidence="6">
    <location>
        <begin position="213"/>
        <end position="235"/>
    </location>
</feature>
<protein>
    <recommendedName>
        <fullName evidence="7">Phosphatidic acid phosphatase type 2/haloperoxidase domain-containing protein</fullName>
    </recommendedName>
</protein>
<comment type="caution">
    <text evidence="8">The sequence shown here is derived from an EMBL/GenBank/DDBJ whole genome shotgun (WGS) entry which is preliminary data.</text>
</comment>